<keyword evidence="3" id="KW-1185">Reference proteome</keyword>
<feature type="compositionally biased region" description="Low complexity" evidence="1">
    <location>
        <begin position="26"/>
        <end position="41"/>
    </location>
</feature>
<name>A0A9W8GV22_9FUNG</name>
<organism evidence="2 3">
    <name type="scientific">Coemansia pectinata</name>
    <dbReference type="NCBI Taxonomy" id="1052879"/>
    <lineage>
        <taxon>Eukaryota</taxon>
        <taxon>Fungi</taxon>
        <taxon>Fungi incertae sedis</taxon>
        <taxon>Zoopagomycota</taxon>
        <taxon>Kickxellomycotina</taxon>
        <taxon>Kickxellomycetes</taxon>
        <taxon>Kickxellales</taxon>
        <taxon>Kickxellaceae</taxon>
        <taxon>Coemansia</taxon>
    </lineage>
</organism>
<feature type="region of interest" description="Disordered" evidence="1">
    <location>
        <begin position="176"/>
        <end position="197"/>
    </location>
</feature>
<protein>
    <submittedName>
        <fullName evidence="2">Uncharacterized protein</fullName>
    </submittedName>
</protein>
<comment type="caution">
    <text evidence="2">The sequence shown here is derived from an EMBL/GenBank/DDBJ whole genome shotgun (WGS) entry which is preliminary data.</text>
</comment>
<feature type="region of interest" description="Disordered" evidence="1">
    <location>
        <begin position="26"/>
        <end position="47"/>
    </location>
</feature>
<reference evidence="2" key="1">
    <citation type="submission" date="2022-07" db="EMBL/GenBank/DDBJ databases">
        <title>Phylogenomic reconstructions and comparative analyses of Kickxellomycotina fungi.</title>
        <authorList>
            <person name="Reynolds N.K."/>
            <person name="Stajich J.E."/>
            <person name="Barry K."/>
            <person name="Grigoriev I.V."/>
            <person name="Crous P."/>
            <person name="Smith M.E."/>
        </authorList>
    </citation>
    <scope>NUCLEOTIDE SEQUENCE</scope>
    <source>
        <strain evidence="2">BCRC 34297</strain>
    </source>
</reference>
<gene>
    <name evidence="2" type="ORF">GGI19_004779</name>
</gene>
<evidence type="ECO:0000313" key="3">
    <source>
        <dbReference type="Proteomes" id="UP001140011"/>
    </source>
</evidence>
<evidence type="ECO:0000313" key="2">
    <source>
        <dbReference type="EMBL" id="KAJ2750981.1"/>
    </source>
</evidence>
<dbReference type="Proteomes" id="UP001140011">
    <property type="component" value="Unassembled WGS sequence"/>
</dbReference>
<sequence length="197" mass="20492">MFDVATPINNYSHITAGFVLRKMATGTQPTGTQPTAQPAGPSKSSGASDALAGIKCAVIPASSSNNGTYADAHLAGSKDEVASTSSANSNCTSNPAIEAQHTGNSTRFFVSSKQATCKCCDIDDIYKKRRVCLGDGGVGSTINVIYAPLPQRAWTPAHAQSWAKGRALTLAAHRAHHRSSHLPGVNTGQHKDSALSM</sequence>
<dbReference type="EMBL" id="JANBUH010000466">
    <property type="protein sequence ID" value="KAJ2750981.1"/>
    <property type="molecule type" value="Genomic_DNA"/>
</dbReference>
<proteinExistence type="predicted"/>
<evidence type="ECO:0000256" key="1">
    <source>
        <dbReference type="SAM" id="MobiDB-lite"/>
    </source>
</evidence>
<accession>A0A9W8GV22</accession>
<dbReference type="AlphaFoldDB" id="A0A9W8GV22"/>